<dbReference type="PANTHER" id="PTHR22550:SF5">
    <property type="entry name" value="LEUCINE ZIPPER PROTEIN 4"/>
    <property type="match status" value="1"/>
</dbReference>
<name>A0A9X2BSG9_9BACL</name>
<dbReference type="PANTHER" id="PTHR22550">
    <property type="entry name" value="SPORE GERMINATION PROTEIN"/>
    <property type="match status" value="1"/>
</dbReference>
<dbReference type="InterPro" id="IPR050768">
    <property type="entry name" value="UPF0353/GerABKA_families"/>
</dbReference>
<dbReference type="GO" id="GO:0016020">
    <property type="term" value="C:membrane"/>
    <property type="evidence" value="ECO:0007669"/>
    <property type="project" value="InterPro"/>
</dbReference>
<comment type="caution">
    <text evidence="4">The sequence shown here is derived from an EMBL/GenBank/DDBJ whole genome shotgun (WGS) entry which is preliminary data.</text>
</comment>
<evidence type="ECO:0000313" key="4">
    <source>
        <dbReference type="EMBL" id="MCK8489872.1"/>
    </source>
</evidence>
<evidence type="ECO:0000256" key="3">
    <source>
        <dbReference type="SAM" id="Phobius"/>
    </source>
</evidence>
<feature type="transmembrane region" description="Helical" evidence="3">
    <location>
        <begin position="287"/>
        <end position="309"/>
    </location>
</feature>
<dbReference type="RefSeq" id="WP_248553855.1">
    <property type="nucleotide sequence ID" value="NZ_JALPRK010000031.1"/>
</dbReference>
<evidence type="ECO:0000313" key="5">
    <source>
        <dbReference type="Proteomes" id="UP001139534"/>
    </source>
</evidence>
<dbReference type="EMBL" id="JALPRK010000031">
    <property type="protein sequence ID" value="MCK8489872.1"/>
    <property type="molecule type" value="Genomic_DNA"/>
</dbReference>
<dbReference type="Pfam" id="PF03323">
    <property type="entry name" value="GerA"/>
    <property type="match status" value="1"/>
</dbReference>
<keyword evidence="3" id="KW-0812">Transmembrane</keyword>
<sequence>MFVDHPGEKRRPDGGRLTLDLARKSSDFHEFSPYEEDAGFLRIAYYRSLVAAEKVTHFLLPALQKHRPRLQHPDDLRGILPFAEITLTNAEKEAVAKIMEGFVLLRMGLAEGVYVLANLDNSQMGQRQSNDTENEFSVVGPKAGFVENLDTNLHLLRAKLPTPELIIETLTIGSHSKTKVAVVYLENVTNPEYVQTMKRRLQNFDFEVLYDTSQLEEILADNSNTLFPLFLSSERIDRITYAITSGQVAVFSNGSPYAMAAPANFLGFFVSPEDYYLPWVLGSFFRFIRLLSVMFSIFATPIYVAVMTFHYEIIPESMLGPLIESRIHVPFPPVVEVIFLEITIDLLREAGARLPSKIGQTLGIVGGIVIGEASVQAALTSNILLIIVALSALASFTTPIFKMANTIRLLRFPFVLLAAFWGGLGITAGFLVLMGHLIRLKSLGMPYFVPLFPFRKGNLDDSIIRASYQYSFHRSLFLRPLSAFRYHPRSRKEDGDVE</sequence>
<dbReference type="GO" id="GO:0009847">
    <property type="term" value="P:spore germination"/>
    <property type="evidence" value="ECO:0007669"/>
    <property type="project" value="InterPro"/>
</dbReference>
<keyword evidence="3" id="KW-1133">Transmembrane helix</keyword>
<feature type="transmembrane region" description="Helical" evidence="3">
    <location>
        <begin position="383"/>
        <end position="401"/>
    </location>
</feature>
<evidence type="ECO:0000256" key="2">
    <source>
        <dbReference type="ARBA" id="ARBA00023136"/>
    </source>
</evidence>
<gene>
    <name evidence="4" type="ORF">M0651_22120</name>
</gene>
<dbReference type="AlphaFoldDB" id="A0A9X2BSG9"/>
<dbReference type="PIRSF" id="PIRSF005690">
    <property type="entry name" value="GerBA"/>
    <property type="match status" value="1"/>
</dbReference>
<comment type="similarity">
    <text evidence="1">Belongs to the GerABKA family.</text>
</comment>
<dbReference type="Proteomes" id="UP001139534">
    <property type="component" value="Unassembled WGS sequence"/>
</dbReference>
<accession>A0A9X2BSG9</accession>
<keyword evidence="2 3" id="KW-0472">Membrane</keyword>
<proteinExistence type="inferred from homology"/>
<feature type="transmembrane region" description="Helical" evidence="3">
    <location>
        <begin position="413"/>
        <end position="438"/>
    </location>
</feature>
<evidence type="ECO:0000256" key="1">
    <source>
        <dbReference type="ARBA" id="ARBA00005278"/>
    </source>
</evidence>
<protein>
    <submittedName>
        <fullName evidence="4">Spore germination protein</fullName>
    </submittedName>
</protein>
<reference evidence="4" key="1">
    <citation type="submission" date="2022-04" db="EMBL/GenBank/DDBJ databases">
        <authorList>
            <person name="Seo M.-J."/>
        </authorList>
    </citation>
    <scope>NUCLEOTIDE SEQUENCE</scope>
    <source>
        <strain evidence="4">MBLB2552</strain>
    </source>
</reference>
<dbReference type="InterPro" id="IPR004995">
    <property type="entry name" value="Spore_Ger"/>
</dbReference>
<organism evidence="4 5">
    <name type="scientific">Paenibacillus mellifer</name>
    <dbReference type="NCBI Taxonomy" id="2937794"/>
    <lineage>
        <taxon>Bacteria</taxon>
        <taxon>Bacillati</taxon>
        <taxon>Bacillota</taxon>
        <taxon>Bacilli</taxon>
        <taxon>Bacillales</taxon>
        <taxon>Paenibacillaceae</taxon>
        <taxon>Paenibacillus</taxon>
    </lineage>
</organism>
<keyword evidence="5" id="KW-1185">Reference proteome</keyword>